<dbReference type="GO" id="GO:0006438">
    <property type="term" value="P:valyl-tRNA aminoacylation"/>
    <property type="evidence" value="ECO:0007669"/>
    <property type="project" value="InterPro"/>
</dbReference>
<dbReference type="InterPro" id="IPR002303">
    <property type="entry name" value="Valyl-tRNA_ligase"/>
</dbReference>
<gene>
    <name evidence="10" type="ORF">CesoFtcFv8_012286</name>
</gene>
<evidence type="ECO:0000256" key="1">
    <source>
        <dbReference type="ARBA" id="ARBA00005594"/>
    </source>
</evidence>
<reference evidence="10 11" key="1">
    <citation type="journal article" date="2023" name="Mol. Biol. Evol.">
        <title>Genomics of Secondarily Temperate Adaptation in the Only Non-Antarctic Icefish.</title>
        <authorList>
            <person name="Rivera-Colon A.G."/>
            <person name="Rayamajhi N."/>
            <person name="Minhas B.F."/>
            <person name="Madrigal G."/>
            <person name="Bilyk K.T."/>
            <person name="Yoon V."/>
            <person name="Hune M."/>
            <person name="Gregory S."/>
            <person name="Cheng C.H.C."/>
            <person name="Catchen J.M."/>
        </authorList>
    </citation>
    <scope>NUCLEOTIDE SEQUENCE [LARGE SCALE GENOMIC DNA]</scope>
    <source>
        <strain evidence="10">JC2023a</strain>
    </source>
</reference>
<keyword evidence="7" id="KW-0030">Aminoacyl-tRNA synthetase</keyword>
<dbReference type="InterPro" id="IPR019499">
    <property type="entry name" value="Val-tRNA_synth_tRNA-bd"/>
</dbReference>
<dbReference type="GO" id="GO:0005524">
    <property type="term" value="F:ATP binding"/>
    <property type="evidence" value="ECO:0007669"/>
    <property type="project" value="UniProtKB-KW"/>
</dbReference>
<dbReference type="FunFam" id="1.10.287.380:FF:000002">
    <property type="entry name" value="Valine--tRNA ligase"/>
    <property type="match status" value="1"/>
</dbReference>
<comment type="caution">
    <text evidence="10">The sequence shown here is derived from an EMBL/GenBank/DDBJ whole genome shotgun (WGS) entry which is preliminary data.</text>
</comment>
<organism evidence="10 11">
    <name type="scientific">Champsocephalus esox</name>
    <name type="common">pike icefish</name>
    <dbReference type="NCBI Taxonomy" id="159716"/>
    <lineage>
        <taxon>Eukaryota</taxon>
        <taxon>Metazoa</taxon>
        <taxon>Chordata</taxon>
        <taxon>Craniata</taxon>
        <taxon>Vertebrata</taxon>
        <taxon>Euteleostomi</taxon>
        <taxon>Actinopterygii</taxon>
        <taxon>Neopterygii</taxon>
        <taxon>Teleostei</taxon>
        <taxon>Neoteleostei</taxon>
        <taxon>Acanthomorphata</taxon>
        <taxon>Eupercaria</taxon>
        <taxon>Perciformes</taxon>
        <taxon>Notothenioidei</taxon>
        <taxon>Channichthyidae</taxon>
        <taxon>Champsocephalus</taxon>
    </lineage>
</organism>
<feature type="domain" description="Valyl-tRNA synthetase tRNA-binding arm" evidence="9">
    <location>
        <begin position="85"/>
        <end position="146"/>
    </location>
</feature>
<evidence type="ECO:0000256" key="6">
    <source>
        <dbReference type="ARBA" id="ARBA00022917"/>
    </source>
</evidence>
<evidence type="ECO:0000256" key="3">
    <source>
        <dbReference type="ARBA" id="ARBA00022598"/>
    </source>
</evidence>
<dbReference type="GO" id="GO:0005829">
    <property type="term" value="C:cytosol"/>
    <property type="evidence" value="ECO:0007669"/>
    <property type="project" value="TreeGrafter"/>
</dbReference>
<keyword evidence="4" id="KW-0547">Nucleotide-binding</keyword>
<evidence type="ECO:0000256" key="2">
    <source>
        <dbReference type="ARBA" id="ARBA00013169"/>
    </source>
</evidence>
<protein>
    <recommendedName>
        <fullName evidence="2">valine--tRNA ligase</fullName>
        <ecNumber evidence="2">6.1.1.9</ecNumber>
    </recommendedName>
    <alternativeName>
        <fullName evidence="8">Valyl-tRNA synthetase</fullName>
    </alternativeName>
</protein>
<evidence type="ECO:0000256" key="5">
    <source>
        <dbReference type="ARBA" id="ARBA00022840"/>
    </source>
</evidence>
<dbReference type="PANTHER" id="PTHR11946">
    <property type="entry name" value="VALYL-TRNA SYNTHETASES"/>
    <property type="match status" value="1"/>
</dbReference>
<evidence type="ECO:0000256" key="4">
    <source>
        <dbReference type="ARBA" id="ARBA00022741"/>
    </source>
</evidence>
<dbReference type="SUPFAM" id="SSF47323">
    <property type="entry name" value="Anticodon-binding domain of a subclass of class I aminoacyl-tRNA synthetases"/>
    <property type="match status" value="1"/>
</dbReference>
<name>A0AAN8BUQ9_9TELE</name>
<dbReference type="AlphaFoldDB" id="A0AAN8BUQ9"/>
<dbReference type="Pfam" id="PF10458">
    <property type="entry name" value="Val_tRNA-synt_C"/>
    <property type="match status" value="1"/>
</dbReference>
<dbReference type="SUPFAM" id="SSF46589">
    <property type="entry name" value="tRNA-binding arm"/>
    <property type="match status" value="1"/>
</dbReference>
<evidence type="ECO:0000256" key="8">
    <source>
        <dbReference type="ARBA" id="ARBA00029936"/>
    </source>
</evidence>
<keyword evidence="11" id="KW-1185">Reference proteome</keyword>
<dbReference type="EC" id="6.1.1.9" evidence="2"/>
<dbReference type="PANTHER" id="PTHR11946:SF109">
    <property type="entry name" value="VALINE--TRNA LIGASE"/>
    <property type="match status" value="1"/>
</dbReference>
<dbReference type="GO" id="GO:0004832">
    <property type="term" value="F:valine-tRNA ligase activity"/>
    <property type="evidence" value="ECO:0007669"/>
    <property type="project" value="UniProtKB-EC"/>
</dbReference>
<dbReference type="InterPro" id="IPR010978">
    <property type="entry name" value="tRNA-bd_arm"/>
</dbReference>
<evidence type="ECO:0000313" key="10">
    <source>
        <dbReference type="EMBL" id="KAK5891850.1"/>
    </source>
</evidence>
<dbReference type="InterPro" id="IPR009080">
    <property type="entry name" value="tRNAsynth_Ia_anticodon-bd"/>
</dbReference>
<dbReference type="EMBL" id="JAULUE010002055">
    <property type="protein sequence ID" value="KAK5891850.1"/>
    <property type="molecule type" value="Genomic_DNA"/>
</dbReference>
<keyword evidence="5" id="KW-0067">ATP-binding</keyword>
<sequence length="153" mass="17146">MTVIKTIRSLRADYNLTKTRADCYLQCIDSATASLLQRHSLQIQTLSYSQAVLPLTSDQPVPAGCAVAIASDRCTVNLMLKGIIDVEKEVAKLLTKKGEVEKAMEKLREKMAKSDYAEKVPVKVQELDAEKLRQSQTELEKVKEATDNFRKMV</sequence>
<evidence type="ECO:0000313" key="11">
    <source>
        <dbReference type="Proteomes" id="UP001335648"/>
    </source>
</evidence>
<dbReference type="Proteomes" id="UP001335648">
    <property type="component" value="Unassembled WGS sequence"/>
</dbReference>
<evidence type="ECO:0000256" key="7">
    <source>
        <dbReference type="ARBA" id="ARBA00023146"/>
    </source>
</evidence>
<evidence type="ECO:0000259" key="9">
    <source>
        <dbReference type="Pfam" id="PF10458"/>
    </source>
</evidence>
<comment type="similarity">
    <text evidence="1">Belongs to the class-I aminoacyl-tRNA synthetase family.</text>
</comment>
<dbReference type="InterPro" id="IPR037118">
    <property type="entry name" value="Val-tRNA_synth_C_sf"/>
</dbReference>
<dbReference type="Gene3D" id="1.10.287.380">
    <property type="entry name" value="Valyl-tRNA synthetase, C-terminal domain"/>
    <property type="match status" value="1"/>
</dbReference>
<keyword evidence="6" id="KW-0648">Protein biosynthesis</keyword>
<proteinExistence type="inferred from homology"/>
<accession>A0AAN8BUQ9</accession>
<keyword evidence="3" id="KW-0436">Ligase</keyword>